<name>A0A2B4SK63_STYPI</name>
<evidence type="ECO:0000313" key="2">
    <source>
        <dbReference type="Proteomes" id="UP000225706"/>
    </source>
</evidence>
<dbReference type="AlphaFoldDB" id="A0A2B4SK63"/>
<reference evidence="2" key="1">
    <citation type="journal article" date="2017" name="bioRxiv">
        <title>Comparative analysis of the genomes of Stylophora pistillata and Acropora digitifera provides evidence for extensive differences between species of corals.</title>
        <authorList>
            <person name="Voolstra C.R."/>
            <person name="Li Y."/>
            <person name="Liew Y.J."/>
            <person name="Baumgarten S."/>
            <person name="Zoccola D."/>
            <person name="Flot J.-F."/>
            <person name="Tambutte S."/>
            <person name="Allemand D."/>
            <person name="Aranda M."/>
        </authorList>
    </citation>
    <scope>NUCLEOTIDE SEQUENCE [LARGE SCALE GENOMIC DNA]</scope>
</reference>
<dbReference type="GO" id="GO:0006508">
    <property type="term" value="P:proteolysis"/>
    <property type="evidence" value="ECO:0007669"/>
    <property type="project" value="UniProtKB-KW"/>
</dbReference>
<dbReference type="Gene3D" id="2.60.40.2970">
    <property type="match status" value="1"/>
</dbReference>
<protein>
    <submittedName>
        <fullName evidence="1">Extracellular protease</fullName>
    </submittedName>
</protein>
<dbReference type="EMBL" id="LSMT01000073">
    <property type="protein sequence ID" value="PFX28968.1"/>
    <property type="molecule type" value="Genomic_DNA"/>
</dbReference>
<organism evidence="1 2">
    <name type="scientific">Stylophora pistillata</name>
    <name type="common">Smooth cauliflower coral</name>
    <dbReference type="NCBI Taxonomy" id="50429"/>
    <lineage>
        <taxon>Eukaryota</taxon>
        <taxon>Metazoa</taxon>
        <taxon>Cnidaria</taxon>
        <taxon>Anthozoa</taxon>
        <taxon>Hexacorallia</taxon>
        <taxon>Scleractinia</taxon>
        <taxon>Astrocoeniina</taxon>
        <taxon>Pocilloporidae</taxon>
        <taxon>Stylophora</taxon>
    </lineage>
</organism>
<dbReference type="Proteomes" id="UP000225706">
    <property type="component" value="Unassembled WGS sequence"/>
</dbReference>
<proteinExistence type="predicted"/>
<accession>A0A2B4SK63</accession>
<keyword evidence="2" id="KW-1185">Reference proteome</keyword>
<gene>
    <name evidence="1" type="primary">eprA1</name>
    <name evidence="1" type="ORF">AWC38_SpisGene6286</name>
</gene>
<dbReference type="GO" id="GO:0008233">
    <property type="term" value="F:peptidase activity"/>
    <property type="evidence" value="ECO:0007669"/>
    <property type="project" value="UniProtKB-KW"/>
</dbReference>
<keyword evidence="1" id="KW-0645">Protease</keyword>
<comment type="caution">
    <text evidence="1">The sequence shown here is derived from an EMBL/GenBank/DDBJ whole genome shotgun (WGS) entry which is preliminary data.</text>
</comment>
<dbReference type="OrthoDB" id="5976123at2759"/>
<sequence>MLIGLDKNPDDFKGFTLVSYSGGISSTFECRNLHDVQLFSSSIECSSSYKTTDKVICDFNLTNNGDSSYSVLKWNTPLNDLALDGLTVSRDGEKLSPQGIRMKREDPGASAFITIAAGETVSSKFDLSSEYDTTKTGEYTVAVDLYLEYVEGSVGSSEETELFYLYSHAVNFQAA</sequence>
<keyword evidence="1" id="KW-0378">Hydrolase</keyword>
<evidence type="ECO:0000313" key="1">
    <source>
        <dbReference type="EMBL" id="PFX28968.1"/>
    </source>
</evidence>